<feature type="transmembrane region" description="Helical" evidence="1">
    <location>
        <begin position="298"/>
        <end position="316"/>
    </location>
</feature>
<comment type="caution">
    <text evidence="3">The sequence shown here is derived from an EMBL/GenBank/DDBJ whole genome shotgun (WGS) entry which is preliminary data.</text>
</comment>
<dbReference type="InterPro" id="IPR052173">
    <property type="entry name" value="Beta-lactam_resp_regulator"/>
</dbReference>
<feature type="transmembrane region" description="Helical" evidence="1">
    <location>
        <begin position="6"/>
        <end position="27"/>
    </location>
</feature>
<dbReference type="CDD" id="cd07341">
    <property type="entry name" value="M56_BlaR1_MecR1_like"/>
    <property type="match status" value="1"/>
</dbReference>
<dbReference type="PANTHER" id="PTHR34978:SF3">
    <property type="entry name" value="SLR0241 PROTEIN"/>
    <property type="match status" value="1"/>
</dbReference>
<sequence>MSNLSIFLFLTNLLFCSMGMLFLIYAVKKNNVQVLNFMYGRSGLLFVLTVLVLFRILVPMEFRFTTTIRSQHILVALRKVEMMSLAGGFTVRHLYLCIWLFVMAGLFLRMFRDYWRLKSLVQLLPPTKNEDIMNLTEEIKTSGNLMSMPKVVEVEAEIGPFIVGGLHPVIVLPKHLSEEQRRHAFLHELEHFRNRHTWIKLWMEVLSLFYWWFLPLHFLKREVLAIMELQADTYVLKRYSKREKLSYCKSIIDVAKKQEIHSSRFCLSFATEKSVTKRRLGHILDSCRGRKKNSKTGAVLFLFSLLFFLLPFFYTFEAYSDDWESLREFRNSEGSIDVNEDNSYFLVDEEGNYLLYTDGERLDKFDSIPEGFIEFEIRSLEGK</sequence>
<evidence type="ECO:0000313" key="4">
    <source>
        <dbReference type="Proteomes" id="UP001595916"/>
    </source>
</evidence>
<keyword evidence="1" id="KW-1133">Transmembrane helix</keyword>
<evidence type="ECO:0000256" key="1">
    <source>
        <dbReference type="SAM" id="Phobius"/>
    </source>
</evidence>
<feature type="transmembrane region" description="Helical" evidence="1">
    <location>
        <begin position="93"/>
        <end position="111"/>
    </location>
</feature>
<dbReference type="Proteomes" id="UP001595916">
    <property type="component" value="Unassembled WGS sequence"/>
</dbReference>
<proteinExistence type="predicted"/>
<keyword evidence="1" id="KW-0812">Transmembrane</keyword>
<feature type="transmembrane region" description="Helical" evidence="1">
    <location>
        <begin position="39"/>
        <end position="58"/>
    </location>
</feature>
<dbReference type="PANTHER" id="PTHR34978">
    <property type="entry name" value="POSSIBLE SENSOR-TRANSDUCER PROTEIN BLAR"/>
    <property type="match status" value="1"/>
</dbReference>
<dbReference type="RefSeq" id="WP_379788431.1">
    <property type="nucleotide sequence ID" value="NZ_JBHSHL010000025.1"/>
</dbReference>
<evidence type="ECO:0000259" key="2">
    <source>
        <dbReference type="Pfam" id="PF05569"/>
    </source>
</evidence>
<protein>
    <submittedName>
        <fullName evidence="3">M56 family metallopeptidase</fullName>
    </submittedName>
</protein>
<organism evidence="3 4">
    <name type="scientific">Filifactor villosus</name>
    <dbReference type="NCBI Taxonomy" id="29374"/>
    <lineage>
        <taxon>Bacteria</taxon>
        <taxon>Bacillati</taxon>
        <taxon>Bacillota</taxon>
        <taxon>Clostridia</taxon>
        <taxon>Peptostreptococcales</taxon>
        <taxon>Filifactoraceae</taxon>
        <taxon>Filifactor</taxon>
    </lineage>
</organism>
<evidence type="ECO:0000313" key="3">
    <source>
        <dbReference type="EMBL" id="MFC4804902.1"/>
    </source>
</evidence>
<dbReference type="Pfam" id="PF05569">
    <property type="entry name" value="Peptidase_M56"/>
    <property type="match status" value="1"/>
</dbReference>
<name>A0ABV9QLF9_9FIRM</name>
<gene>
    <name evidence="3" type="ORF">ACFO4R_07385</name>
</gene>
<reference evidence="4" key="1">
    <citation type="journal article" date="2019" name="Int. J. Syst. Evol. Microbiol.">
        <title>The Global Catalogue of Microorganisms (GCM) 10K type strain sequencing project: providing services to taxonomists for standard genome sequencing and annotation.</title>
        <authorList>
            <consortium name="The Broad Institute Genomics Platform"/>
            <consortium name="The Broad Institute Genome Sequencing Center for Infectious Disease"/>
            <person name="Wu L."/>
            <person name="Ma J."/>
        </authorList>
    </citation>
    <scope>NUCLEOTIDE SEQUENCE [LARGE SCALE GENOMIC DNA]</scope>
    <source>
        <strain evidence="4">CCUG 46385</strain>
    </source>
</reference>
<keyword evidence="1" id="KW-0472">Membrane</keyword>
<accession>A0ABV9QLF9</accession>
<keyword evidence="4" id="KW-1185">Reference proteome</keyword>
<dbReference type="InterPro" id="IPR008756">
    <property type="entry name" value="Peptidase_M56"/>
</dbReference>
<dbReference type="EMBL" id="JBHSHL010000025">
    <property type="protein sequence ID" value="MFC4804902.1"/>
    <property type="molecule type" value="Genomic_DNA"/>
</dbReference>
<feature type="domain" description="Peptidase M56" evidence="2">
    <location>
        <begin position="94"/>
        <end position="281"/>
    </location>
</feature>